<accession>A0AC34REZ4</accession>
<protein>
    <submittedName>
        <fullName evidence="2">Uncharacterized protein</fullName>
    </submittedName>
</protein>
<sequence length="370" mass="41501">MDVTTSTALDNFMLNQPWRKNDIILLNDVIYVGEHPQSYSFEINFASRVDWIPVATAVVENGRQQTSPKGILKRSPSAGPTRRQRSLSASSRISAAAAVVSPEPIDRSDLCQPDSFDKLQDMVEGEVRDVILRVGVYLPKPNNNLIFINCCTADNKKAVVVAPLVVHSEDMKPNDIVLFKSVKRNQMDKPEIRFRFTEESEAFLKVRNGKNLECPQKFLTGEQKMQQEPELWHDASEKFDAPVRSVSRKNSEVVLPDVPNDNLLNGYNLIPEDFRVLNGNSQAEILSGELQTDFEIKNEMGKTVYTADLLLNDKSTIMLVIDAGFGKWPANLLKTGHRVSVGGIESVSSGKRTREVFKGDIFDFDDLPPY</sequence>
<dbReference type="Proteomes" id="UP000887576">
    <property type="component" value="Unplaced"/>
</dbReference>
<proteinExistence type="predicted"/>
<name>A0AC34REZ4_9BILA</name>
<reference evidence="2" key="1">
    <citation type="submission" date="2022-11" db="UniProtKB">
        <authorList>
            <consortium name="WormBaseParasite"/>
        </authorList>
    </citation>
    <scope>IDENTIFICATION</scope>
</reference>
<dbReference type="WBParaSite" id="JU765_v2.g607.t1">
    <property type="protein sequence ID" value="JU765_v2.g607.t1"/>
    <property type="gene ID" value="JU765_v2.g607"/>
</dbReference>
<organism evidence="1 2">
    <name type="scientific">Panagrolaimus sp. JU765</name>
    <dbReference type="NCBI Taxonomy" id="591449"/>
    <lineage>
        <taxon>Eukaryota</taxon>
        <taxon>Metazoa</taxon>
        <taxon>Ecdysozoa</taxon>
        <taxon>Nematoda</taxon>
        <taxon>Chromadorea</taxon>
        <taxon>Rhabditida</taxon>
        <taxon>Tylenchina</taxon>
        <taxon>Panagrolaimomorpha</taxon>
        <taxon>Panagrolaimoidea</taxon>
        <taxon>Panagrolaimidae</taxon>
        <taxon>Panagrolaimus</taxon>
    </lineage>
</organism>
<evidence type="ECO:0000313" key="2">
    <source>
        <dbReference type="WBParaSite" id="JU765_v2.g607.t1"/>
    </source>
</evidence>
<evidence type="ECO:0000313" key="1">
    <source>
        <dbReference type="Proteomes" id="UP000887576"/>
    </source>
</evidence>